<sequence length="294" mass="32525">MAQPAWDEIRTAFQVARLGTVSGAAEVLGVHHATVIRHIDALEKTLGTRLFQRHARGYTPTEAGRDLLTVAQTTEEQFAQLSSRIKGQGEVVAGELTVTSIAGIADLLVPLLTEFQDLYPMVQVRFLTDMRVFRLDYGEAHVAIRAGAAPEEPDNVAQPLPPIRTGLYASRDYIARHGQPRDESEFANHRFVCVDSETSRAPFYRWLRSTVPASAISFRGTEAAALEEALLRGAGIGFLAAYKASANPDLVEILPPRQDWDAPLWIVTHVDLHRTRKVQAFLTHLKEAAKSWPV</sequence>
<dbReference type="PANTHER" id="PTHR30537">
    <property type="entry name" value="HTH-TYPE TRANSCRIPTIONAL REGULATOR"/>
    <property type="match status" value="1"/>
</dbReference>
<dbReference type="PROSITE" id="PS50931">
    <property type="entry name" value="HTH_LYSR"/>
    <property type="match status" value="1"/>
</dbReference>
<keyword evidence="7" id="KW-1185">Reference proteome</keyword>
<dbReference type="InterPro" id="IPR036390">
    <property type="entry name" value="WH_DNA-bd_sf"/>
</dbReference>
<dbReference type="PANTHER" id="PTHR30537:SF3">
    <property type="entry name" value="TRANSCRIPTIONAL REGULATORY PROTEIN"/>
    <property type="match status" value="1"/>
</dbReference>
<dbReference type="Proteomes" id="UP000481421">
    <property type="component" value="Unassembled WGS sequence"/>
</dbReference>
<dbReference type="InterPro" id="IPR005119">
    <property type="entry name" value="LysR_subst-bd"/>
</dbReference>
<dbReference type="Pfam" id="PF03466">
    <property type="entry name" value="LysR_substrate"/>
    <property type="match status" value="1"/>
</dbReference>
<evidence type="ECO:0000256" key="1">
    <source>
        <dbReference type="ARBA" id="ARBA00009437"/>
    </source>
</evidence>
<organism evidence="6 7">
    <name type="scientific">Pseudotabrizicola algicola</name>
    <dbReference type="NCBI Taxonomy" id="2709381"/>
    <lineage>
        <taxon>Bacteria</taxon>
        <taxon>Pseudomonadati</taxon>
        <taxon>Pseudomonadota</taxon>
        <taxon>Alphaproteobacteria</taxon>
        <taxon>Rhodobacterales</taxon>
        <taxon>Paracoccaceae</taxon>
        <taxon>Pseudotabrizicola</taxon>
    </lineage>
</organism>
<reference evidence="6 7" key="1">
    <citation type="submission" date="2020-02" db="EMBL/GenBank/DDBJ databases">
        <title>Rhodobacter algicola sp. nov., isolated from microalga culture.</title>
        <authorList>
            <person name="Park C.-Y."/>
        </authorList>
    </citation>
    <scope>NUCLEOTIDE SEQUENCE [LARGE SCALE GENOMIC DNA]</scope>
    <source>
        <strain evidence="6 7">ETT8</strain>
    </source>
</reference>
<feature type="domain" description="HTH lysR-type" evidence="5">
    <location>
        <begin position="15"/>
        <end position="61"/>
    </location>
</feature>
<comment type="similarity">
    <text evidence="1">Belongs to the LysR transcriptional regulatory family.</text>
</comment>
<keyword evidence="2" id="KW-0805">Transcription regulation</keyword>
<dbReference type="Pfam" id="PF00126">
    <property type="entry name" value="HTH_1"/>
    <property type="match status" value="1"/>
</dbReference>
<keyword evidence="3" id="KW-0238">DNA-binding</keyword>
<dbReference type="GO" id="GO:0006351">
    <property type="term" value="P:DNA-templated transcription"/>
    <property type="evidence" value="ECO:0007669"/>
    <property type="project" value="TreeGrafter"/>
</dbReference>
<evidence type="ECO:0000256" key="2">
    <source>
        <dbReference type="ARBA" id="ARBA00023015"/>
    </source>
</evidence>
<comment type="caution">
    <text evidence="6">The sequence shown here is derived from an EMBL/GenBank/DDBJ whole genome shotgun (WGS) entry which is preliminary data.</text>
</comment>
<evidence type="ECO:0000313" key="6">
    <source>
        <dbReference type="EMBL" id="NEX47685.1"/>
    </source>
</evidence>
<keyword evidence="4" id="KW-0804">Transcription</keyword>
<gene>
    <name evidence="6" type="ORF">G3572_15840</name>
</gene>
<dbReference type="InterPro" id="IPR058163">
    <property type="entry name" value="LysR-type_TF_proteobact-type"/>
</dbReference>
<dbReference type="GO" id="GO:0003700">
    <property type="term" value="F:DNA-binding transcription factor activity"/>
    <property type="evidence" value="ECO:0007669"/>
    <property type="project" value="InterPro"/>
</dbReference>
<dbReference type="GO" id="GO:0043565">
    <property type="term" value="F:sequence-specific DNA binding"/>
    <property type="evidence" value="ECO:0007669"/>
    <property type="project" value="TreeGrafter"/>
</dbReference>
<proteinExistence type="inferred from homology"/>
<dbReference type="InterPro" id="IPR036388">
    <property type="entry name" value="WH-like_DNA-bd_sf"/>
</dbReference>
<dbReference type="RefSeq" id="WP_164613647.1">
    <property type="nucleotide sequence ID" value="NZ_JAAIKE010000005.1"/>
</dbReference>
<dbReference type="AlphaFoldDB" id="A0A6B3RUR3"/>
<dbReference type="SUPFAM" id="SSF53850">
    <property type="entry name" value="Periplasmic binding protein-like II"/>
    <property type="match status" value="1"/>
</dbReference>
<dbReference type="SUPFAM" id="SSF46785">
    <property type="entry name" value="Winged helix' DNA-binding domain"/>
    <property type="match status" value="1"/>
</dbReference>
<protein>
    <submittedName>
        <fullName evidence="6">LysR family transcriptional regulator</fullName>
    </submittedName>
</protein>
<dbReference type="EMBL" id="JAAIKE010000005">
    <property type="protein sequence ID" value="NEX47685.1"/>
    <property type="molecule type" value="Genomic_DNA"/>
</dbReference>
<dbReference type="InterPro" id="IPR000847">
    <property type="entry name" value="LysR_HTH_N"/>
</dbReference>
<evidence type="ECO:0000256" key="3">
    <source>
        <dbReference type="ARBA" id="ARBA00023125"/>
    </source>
</evidence>
<dbReference type="Gene3D" id="3.40.190.290">
    <property type="match status" value="1"/>
</dbReference>
<name>A0A6B3RUR3_9RHOB</name>
<evidence type="ECO:0000259" key="5">
    <source>
        <dbReference type="PROSITE" id="PS50931"/>
    </source>
</evidence>
<evidence type="ECO:0000313" key="7">
    <source>
        <dbReference type="Proteomes" id="UP000481421"/>
    </source>
</evidence>
<dbReference type="Gene3D" id="1.10.10.10">
    <property type="entry name" value="Winged helix-like DNA-binding domain superfamily/Winged helix DNA-binding domain"/>
    <property type="match status" value="1"/>
</dbReference>
<evidence type="ECO:0000256" key="4">
    <source>
        <dbReference type="ARBA" id="ARBA00023163"/>
    </source>
</evidence>
<accession>A0A6B3RUR3</accession>